<name>A0AAW5Q8A2_9ACTN</name>
<feature type="transmembrane region" description="Helical" evidence="2">
    <location>
        <begin position="36"/>
        <end position="53"/>
    </location>
</feature>
<proteinExistence type="predicted"/>
<evidence type="ECO:0000256" key="2">
    <source>
        <dbReference type="SAM" id="Phobius"/>
    </source>
</evidence>
<feature type="region of interest" description="Disordered" evidence="1">
    <location>
        <begin position="64"/>
        <end position="83"/>
    </location>
</feature>
<keyword evidence="2" id="KW-0472">Membrane</keyword>
<comment type="caution">
    <text evidence="3">The sequence shown here is derived from an EMBL/GenBank/DDBJ whole genome shotgun (WGS) entry which is preliminary data.</text>
</comment>
<reference evidence="3" key="1">
    <citation type="submission" date="2022-04" db="EMBL/GenBank/DDBJ databases">
        <title>Human microbiome associated bacterial genomes.</title>
        <authorList>
            <person name="Sandstrom S."/>
            <person name="Salamzade R."/>
            <person name="Kalan L.R."/>
        </authorList>
    </citation>
    <scope>NUCLEOTIDE SEQUENCE</scope>
    <source>
        <strain evidence="3">P3-SID1762</strain>
    </source>
</reference>
<sequence>MSFAALAMAVAGAGVLILALTALAVALLPLPPAGRAVVALVGVVATVAAMGLTSRRITDRAIRAEYGEEPGGQAERPADDGLG</sequence>
<protein>
    <recommendedName>
        <fullName evidence="5">Histidine kinase</fullName>
    </recommendedName>
</protein>
<keyword evidence="2" id="KW-0812">Transmembrane</keyword>
<gene>
    <name evidence="3" type="ORF">M3D93_05370</name>
</gene>
<evidence type="ECO:0008006" key="5">
    <source>
        <dbReference type="Google" id="ProtNLM"/>
    </source>
</evidence>
<dbReference type="Proteomes" id="UP001206890">
    <property type="component" value="Unassembled WGS sequence"/>
</dbReference>
<dbReference type="AlphaFoldDB" id="A0AAW5Q8A2"/>
<evidence type="ECO:0000256" key="1">
    <source>
        <dbReference type="SAM" id="MobiDB-lite"/>
    </source>
</evidence>
<keyword evidence="2" id="KW-1133">Transmembrane helix</keyword>
<accession>A0AAW5Q8A2</accession>
<evidence type="ECO:0000313" key="4">
    <source>
        <dbReference type="Proteomes" id="UP001206890"/>
    </source>
</evidence>
<evidence type="ECO:0000313" key="3">
    <source>
        <dbReference type="EMBL" id="MCT2117187.1"/>
    </source>
</evidence>
<dbReference type="EMBL" id="JALXTC010000016">
    <property type="protein sequence ID" value="MCT2117187.1"/>
    <property type="molecule type" value="Genomic_DNA"/>
</dbReference>
<organism evidence="3 4">
    <name type="scientific">Dietzia cinnamea</name>
    <dbReference type="NCBI Taxonomy" id="321318"/>
    <lineage>
        <taxon>Bacteria</taxon>
        <taxon>Bacillati</taxon>
        <taxon>Actinomycetota</taxon>
        <taxon>Actinomycetes</taxon>
        <taxon>Mycobacteriales</taxon>
        <taxon>Dietziaceae</taxon>
        <taxon>Dietzia</taxon>
    </lineage>
</organism>
<dbReference type="RefSeq" id="WP_070721422.1">
    <property type="nucleotide sequence ID" value="NZ_JALXRO010000021.1"/>
</dbReference>